<dbReference type="SUPFAM" id="SSF52058">
    <property type="entry name" value="L domain-like"/>
    <property type="match status" value="1"/>
</dbReference>
<sequence length="408" mass="45707">MLGLKGSHVEQRKLIMHGRGVKWEMIALAPENVQERIPRSRLAEARIAFNSVTNKSVSYDDLRKSIDSPASALFLGLDIIKMYASVEQSPVYGLIGVSAPATFFTSNEDVKAYLHSYGKLIPNFYAKVIDIEGGKPLPPCKEGGLWFKSLTIMKGYLGNLQLTNATVDLEGASFRTRDCVVQSSLYSSCNSYTVASYKKLRRVNFIDTIPRIWAKRREESPHHIVKSESNLVTQKSVVKHLMDLIKPAARMVDKVFKHGAPRRSYATFSSIITIRKPKGQRKGVSCDLFNGLWEKVADSLQPLEIRSNLGLIGSIPSCFAALKNLQSLVLLENVVTGEIPPDIRNLIKLKKFPDVDDNYLEGYLLNECANLKNVTLMDLRNNRFSGGLTLSFQEMHFLEEMVLSNSCE</sequence>
<evidence type="ECO:0000313" key="12">
    <source>
        <dbReference type="Proteomes" id="UP001367508"/>
    </source>
</evidence>
<evidence type="ECO:0000256" key="2">
    <source>
        <dbReference type="ARBA" id="ARBA00009592"/>
    </source>
</evidence>
<dbReference type="Proteomes" id="UP001367508">
    <property type="component" value="Unassembled WGS sequence"/>
</dbReference>
<evidence type="ECO:0000256" key="4">
    <source>
        <dbReference type="ARBA" id="ARBA00022692"/>
    </source>
</evidence>
<dbReference type="PANTHER" id="PTHR48052">
    <property type="entry name" value="UNNAMED PRODUCT"/>
    <property type="match status" value="1"/>
</dbReference>
<keyword evidence="3" id="KW-1003">Cell membrane</keyword>
<proteinExistence type="inferred from homology"/>
<keyword evidence="9" id="KW-0325">Glycoprotein</keyword>
<dbReference type="PANTHER" id="PTHR48052:SF33">
    <property type="entry name" value="OS01G0623000 PROTEIN"/>
    <property type="match status" value="1"/>
</dbReference>
<evidence type="ECO:0000256" key="9">
    <source>
        <dbReference type="ARBA" id="ARBA00023180"/>
    </source>
</evidence>
<dbReference type="Gene3D" id="2.30.38.10">
    <property type="entry name" value="Luciferase, Domain 3"/>
    <property type="match status" value="1"/>
</dbReference>
<keyword evidence="7" id="KW-0472">Membrane</keyword>
<evidence type="ECO:0000256" key="1">
    <source>
        <dbReference type="ARBA" id="ARBA00004251"/>
    </source>
</evidence>
<accession>A0AAN9Q6Q3</accession>
<dbReference type="InterPro" id="IPR000873">
    <property type="entry name" value="AMP-dep_synth/lig_dom"/>
</dbReference>
<evidence type="ECO:0000313" key="11">
    <source>
        <dbReference type="EMBL" id="KAK7324156.1"/>
    </source>
</evidence>
<evidence type="ECO:0000256" key="5">
    <source>
        <dbReference type="ARBA" id="ARBA00022729"/>
    </source>
</evidence>
<organism evidence="11 12">
    <name type="scientific">Canavalia gladiata</name>
    <name type="common">Sword bean</name>
    <name type="synonym">Dolichos gladiatus</name>
    <dbReference type="NCBI Taxonomy" id="3824"/>
    <lineage>
        <taxon>Eukaryota</taxon>
        <taxon>Viridiplantae</taxon>
        <taxon>Streptophyta</taxon>
        <taxon>Embryophyta</taxon>
        <taxon>Tracheophyta</taxon>
        <taxon>Spermatophyta</taxon>
        <taxon>Magnoliopsida</taxon>
        <taxon>eudicotyledons</taxon>
        <taxon>Gunneridae</taxon>
        <taxon>Pentapetalae</taxon>
        <taxon>rosids</taxon>
        <taxon>fabids</taxon>
        <taxon>Fabales</taxon>
        <taxon>Fabaceae</taxon>
        <taxon>Papilionoideae</taxon>
        <taxon>50 kb inversion clade</taxon>
        <taxon>NPAAA clade</taxon>
        <taxon>indigoferoid/millettioid clade</taxon>
        <taxon>Phaseoleae</taxon>
        <taxon>Canavalia</taxon>
    </lineage>
</organism>
<dbReference type="Pfam" id="PF00501">
    <property type="entry name" value="AMP-binding"/>
    <property type="match status" value="1"/>
</dbReference>
<dbReference type="InterPro" id="IPR032675">
    <property type="entry name" value="LRR_dom_sf"/>
</dbReference>
<gene>
    <name evidence="11" type="ORF">VNO77_27679</name>
</gene>
<comment type="caution">
    <text evidence="11">The sequence shown here is derived from an EMBL/GenBank/DDBJ whole genome shotgun (WGS) entry which is preliminary data.</text>
</comment>
<evidence type="ECO:0000256" key="3">
    <source>
        <dbReference type="ARBA" id="ARBA00022475"/>
    </source>
</evidence>
<protein>
    <recommendedName>
        <fullName evidence="10">AMP-dependent synthetase/ligase domain-containing protein</fullName>
    </recommendedName>
</protein>
<dbReference type="EMBL" id="JAYMYQ010000006">
    <property type="protein sequence ID" value="KAK7324156.1"/>
    <property type="molecule type" value="Genomic_DNA"/>
</dbReference>
<dbReference type="Gene3D" id="3.80.10.10">
    <property type="entry name" value="Ribonuclease Inhibitor"/>
    <property type="match status" value="1"/>
</dbReference>
<dbReference type="Gene3D" id="3.40.50.980">
    <property type="match status" value="1"/>
</dbReference>
<evidence type="ECO:0000256" key="6">
    <source>
        <dbReference type="ARBA" id="ARBA00022989"/>
    </source>
</evidence>
<comment type="subcellular location">
    <subcellularLocation>
        <location evidence="1">Cell membrane</location>
        <topology evidence="1">Single-pass type I membrane protein</topology>
    </subcellularLocation>
</comment>
<keyword evidence="5" id="KW-0732">Signal</keyword>
<keyword evidence="4" id="KW-0812">Transmembrane</keyword>
<dbReference type="GO" id="GO:0005886">
    <property type="term" value="C:plasma membrane"/>
    <property type="evidence" value="ECO:0007669"/>
    <property type="project" value="UniProtKB-SubCell"/>
</dbReference>
<evidence type="ECO:0000256" key="8">
    <source>
        <dbReference type="ARBA" id="ARBA00023170"/>
    </source>
</evidence>
<reference evidence="11 12" key="1">
    <citation type="submission" date="2024-01" db="EMBL/GenBank/DDBJ databases">
        <title>The genomes of 5 underutilized Papilionoideae crops provide insights into root nodulation and disease resistanc.</title>
        <authorList>
            <person name="Jiang F."/>
        </authorList>
    </citation>
    <scope>NUCLEOTIDE SEQUENCE [LARGE SCALE GENOMIC DNA]</scope>
    <source>
        <strain evidence="11">LVBAO_FW01</strain>
        <tissue evidence="11">Leaves</tissue>
    </source>
</reference>
<comment type="similarity">
    <text evidence="2">Belongs to the RLP family.</text>
</comment>
<keyword evidence="12" id="KW-1185">Reference proteome</keyword>
<keyword evidence="6" id="KW-1133">Transmembrane helix</keyword>
<feature type="domain" description="AMP-dependent synthetase/ligase" evidence="10">
    <location>
        <begin position="81"/>
        <end position="157"/>
    </location>
</feature>
<name>A0AAN9Q6Q3_CANGL</name>
<evidence type="ECO:0000259" key="10">
    <source>
        <dbReference type="Pfam" id="PF00501"/>
    </source>
</evidence>
<evidence type="ECO:0000256" key="7">
    <source>
        <dbReference type="ARBA" id="ARBA00023136"/>
    </source>
</evidence>
<dbReference type="AlphaFoldDB" id="A0AAN9Q6Q3"/>
<dbReference type="SUPFAM" id="SSF56801">
    <property type="entry name" value="Acetyl-CoA synthetase-like"/>
    <property type="match status" value="1"/>
</dbReference>
<keyword evidence="8" id="KW-0675">Receptor</keyword>